<evidence type="ECO:0000313" key="3">
    <source>
        <dbReference type="Proteomes" id="UP000286402"/>
    </source>
</evidence>
<name>A0A420G4N0_9SPHI</name>
<dbReference type="EMBL" id="MCAQ01000003">
    <property type="protein sequence ID" value="RKF40100.1"/>
    <property type="molecule type" value="Genomic_DNA"/>
</dbReference>
<protein>
    <recommendedName>
        <fullName evidence="4">Lipoprotein</fullName>
    </recommendedName>
</protein>
<sequence>MRSYLERKIIRKRSLILWFIGFFSVLTLFSCTYSVNSKLTKLDLVESCKKNMYQSIPMSTPDSIVTAYCRCSTEKLLKNYTVLEIAKSNWNPNSKERKEITKSLEPCRQDYMKKLKKHFKDKGDEVFIVSPK</sequence>
<proteinExistence type="predicted"/>
<feature type="transmembrane region" description="Helical" evidence="1">
    <location>
        <begin position="15"/>
        <end position="35"/>
    </location>
</feature>
<keyword evidence="3" id="KW-1185">Reference proteome</keyword>
<dbReference type="Proteomes" id="UP000286402">
    <property type="component" value="Unassembled WGS sequence"/>
</dbReference>
<accession>A0A420G4N0</accession>
<evidence type="ECO:0000313" key="2">
    <source>
        <dbReference type="EMBL" id="RKF40100.1"/>
    </source>
</evidence>
<gene>
    <name evidence="2" type="ORF">BCY89_22575</name>
</gene>
<keyword evidence="1" id="KW-0472">Membrane</keyword>
<evidence type="ECO:0000256" key="1">
    <source>
        <dbReference type="SAM" id="Phobius"/>
    </source>
</evidence>
<dbReference type="PROSITE" id="PS51257">
    <property type="entry name" value="PROKAR_LIPOPROTEIN"/>
    <property type="match status" value="1"/>
</dbReference>
<evidence type="ECO:0008006" key="4">
    <source>
        <dbReference type="Google" id="ProtNLM"/>
    </source>
</evidence>
<dbReference type="AlphaFoldDB" id="A0A420G4N0"/>
<comment type="caution">
    <text evidence="2">The sequence shown here is derived from an EMBL/GenBank/DDBJ whole genome shotgun (WGS) entry which is preliminary data.</text>
</comment>
<keyword evidence="1" id="KW-1133">Transmembrane helix</keyword>
<reference evidence="2 3" key="1">
    <citation type="submission" date="2016-07" db="EMBL/GenBank/DDBJ databases">
        <title>Genome analysis of Sphingobacterium siyangense T12B17.</title>
        <authorList>
            <person name="Xu D."/>
            <person name="Su Y."/>
            <person name="Zheng S."/>
        </authorList>
    </citation>
    <scope>NUCLEOTIDE SEQUENCE [LARGE SCALE GENOMIC DNA]</scope>
    <source>
        <strain evidence="2 3">T12B17</strain>
    </source>
</reference>
<organism evidence="2 3">
    <name type="scientific">Sphingobacterium siyangense</name>
    <dbReference type="NCBI Taxonomy" id="459529"/>
    <lineage>
        <taxon>Bacteria</taxon>
        <taxon>Pseudomonadati</taxon>
        <taxon>Bacteroidota</taxon>
        <taxon>Sphingobacteriia</taxon>
        <taxon>Sphingobacteriales</taxon>
        <taxon>Sphingobacteriaceae</taxon>
        <taxon>Sphingobacterium</taxon>
    </lineage>
</organism>
<keyword evidence="1" id="KW-0812">Transmembrane</keyword>